<comment type="activity regulation">
    <text evidence="7">Uridylyltransferase (UTase) activity is inhibited by glutamine, while glutamine activates uridylyl-removing (UR) activity.</text>
</comment>
<keyword evidence="6 7" id="KW-0511">Multifunctional enzyme</keyword>
<dbReference type="Gene3D" id="1.10.3210.10">
    <property type="entry name" value="Hypothetical protein af1432"/>
    <property type="match status" value="1"/>
</dbReference>
<keyword evidence="2 7" id="KW-0548">Nucleotidyltransferase</keyword>
<evidence type="ECO:0000259" key="8">
    <source>
        <dbReference type="PROSITE" id="PS51671"/>
    </source>
</evidence>
<dbReference type="PANTHER" id="PTHR47320:SF1">
    <property type="entry name" value="BIFUNCTIONAL URIDYLYLTRANSFERASE_URIDYLYL-REMOVING ENZYME"/>
    <property type="match status" value="1"/>
</dbReference>
<feature type="domain" description="ACT" evidence="8">
    <location>
        <begin position="790"/>
        <end position="858"/>
    </location>
</feature>
<keyword evidence="3" id="KW-0677">Repeat</keyword>
<dbReference type="GO" id="GO:0008773">
    <property type="term" value="F:[protein-PII] uridylyltransferase activity"/>
    <property type="evidence" value="ECO:0007669"/>
    <property type="project" value="UniProtKB-EC"/>
</dbReference>
<evidence type="ECO:0000256" key="4">
    <source>
        <dbReference type="ARBA" id="ARBA00022801"/>
    </source>
</evidence>
<sequence length="858" mass="98187">MSSDSRNAHCKRWRQALQQGREALAADYRTSRNARDYLLRHGQLVDGIIRSAWEVLGMGQRAALLAVGGYGRGQLFPHSDIDLLLLLPEATSQSLNGFVEDFIGAMWDIGLEVGHSVRTVQQCLSEAAQDITVETTLLENRLLAGNPALYQQLNAAVEKHRDPLAFLEGKLLEQQQRHTKHFGVTSNLEPNVKESPGGLRDLHTILWISKAIGVGQNWDSLTRNEILTPSEARLIRYSERQLEQVRIDLHLAARRREDRLIFDLQQQVATMGGLSDNKAKRASEQLMQLYYKSAKNVSQLNGILLPNLRARLLCDVPRTTQQLDQHFYSVNNMLGIYDSDVFDREPATILLAFLHMQRHSLNGMAPRTLRALWHARRQINERFRHDPQNLQLFMQLFREGRGLTRTLRRMNLYGVLGKYWPAFGRIIGQMQHDLFHVYTVDEHILMVVRNLRRFAVPEFNHEYPLLSRLIGDFDKPELLYIAGMLHDIAKGRGGDHSQLGMADAAQFCDTHGIAGDDRELVIWLVQHHLTMSSIAQKQDIYDPATIQQFADLARNPRWLAALYILTVADIRGTSPKVWNAWKAKLLEDLYHATLRTLTRGGQINADSELEERKTAARKLLRLNTVPEGAEQAFWAQLDMVYFLRHEPREIAWHTRLLNRCLHTTEPVVRARLLDDNKDGLQLLVYTPDQPELFARICAFLGRHNYSIADAKIYTTRHNYALDTFHVFLPEYHDSNYRDLINFIEFELAATLQRQDPIQLPPKGRLNRHQKHFPIRPQVLIRPDDKGRHYVLSITAADSPGLLARIAKVLSDYRVSVDSAKIMTLGGRVEDSFLLSSACLGDDRTLLALENDLINSLRI</sequence>
<dbReference type="Pfam" id="PF01909">
    <property type="entry name" value="NTP_transf_2"/>
    <property type="match status" value="1"/>
</dbReference>
<dbReference type="SUPFAM" id="SSF109604">
    <property type="entry name" value="HD-domain/PDEase-like"/>
    <property type="match status" value="1"/>
</dbReference>
<dbReference type="SUPFAM" id="SSF81593">
    <property type="entry name" value="Nucleotidyltransferase substrate binding subunit/domain"/>
    <property type="match status" value="1"/>
</dbReference>
<dbReference type="HAMAP" id="MF_00277">
    <property type="entry name" value="PII_uridylyl_transf"/>
    <property type="match status" value="1"/>
</dbReference>
<dbReference type="NCBIfam" id="TIGR01693">
    <property type="entry name" value="UTase_glnD"/>
    <property type="match status" value="1"/>
</dbReference>
<evidence type="ECO:0000256" key="3">
    <source>
        <dbReference type="ARBA" id="ARBA00022737"/>
    </source>
</evidence>
<dbReference type="InterPro" id="IPR013546">
    <property type="entry name" value="PII_UdlTrfase/GS_AdlTrfase"/>
</dbReference>
<dbReference type="InterPro" id="IPR002934">
    <property type="entry name" value="Polymerase_NTP_transf_dom"/>
</dbReference>
<evidence type="ECO:0000259" key="9">
    <source>
        <dbReference type="PROSITE" id="PS51831"/>
    </source>
</evidence>
<keyword evidence="1 7" id="KW-0808">Transferase</keyword>
<evidence type="ECO:0000256" key="7">
    <source>
        <dbReference type="HAMAP-Rule" id="MF_00277"/>
    </source>
</evidence>
<comment type="similarity">
    <text evidence="7">Belongs to the GlnD family.</text>
</comment>
<comment type="catalytic activity">
    <reaction evidence="7">
        <text>[protein-PII]-uridylyl-L-tyrosine + H2O = [protein-PII]-L-tyrosine + UMP + H(+)</text>
        <dbReference type="Rhea" id="RHEA:48600"/>
        <dbReference type="Rhea" id="RHEA-COMP:12147"/>
        <dbReference type="Rhea" id="RHEA-COMP:12148"/>
        <dbReference type="ChEBI" id="CHEBI:15377"/>
        <dbReference type="ChEBI" id="CHEBI:15378"/>
        <dbReference type="ChEBI" id="CHEBI:46858"/>
        <dbReference type="ChEBI" id="CHEBI:57865"/>
        <dbReference type="ChEBI" id="CHEBI:90602"/>
    </reaction>
</comment>
<dbReference type="SUPFAM" id="SSF55021">
    <property type="entry name" value="ACT-like"/>
    <property type="match status" value="2"/>
</dbReference>
<evidence type="ECO:0000256" key="6">
    <source>
        <dbReference type="ARBA" id="ARBA00023268"/>
    </source>
</evidence>
<feature type="region of interest" description="Uridylyltransferase" evidence="7">
    <location>
        <begin position="1"/>
        <end position="322"/>
    </location>
</feature>
<dbReference type="PIRSF" id="PIRSF006288">
    <property type="entry name" value="PII_uridyltransf"/>
    <property type="match status" value="1"/>
</dbReference>
<dbReference type="PROSITE" id="PS51831">
    <property type="entry name" value="HD"/>
    <property type="match status" value="1"/>
</dbReference>
<dbReference type="NCBIfam" id="NF002837">
    <property type="entry name" value="PRK03059.1"/>
    <property type="match status" value="1"/>
</dbReference>
<dbReference type="PANTHER" id="PTHR47320">
    <property type="entry name" value="BIFUNCTIONAL URIDYLYLTRANSFERASE/URIDYLYL-REMOVING ENZYME"/>
    <property type="match status" value="1"/>
</dbReference>
<evidence type="ECO:0000313" key="11">
    <source>
        <dbReference type="Proteomes" id="UP001433638"/>
    </source>
</evidence>
<keyword evidence="5 7" id="KW-0460">Magnesium</keyword>
<dbReference type="InterPro" id="IPR045865">
    <property type="entry name" value="ACT-like_dom_sf"/>
</dbReference>
<gene>
    <name evidence="7" type="primary">glnD</name>
    <name evidence="10" type="ORF">ABNW52_09715</name>
</gene>
<comment type="catalytic activity">
    <reaction evidence="7">
        <text>[protein-PII]-L-tyrosine + UTP = [protein-PII]-uridylyl-L-tyrosine + diphosphate</text>
        <dbReference type="Rhea" id="RHEA:13673"/>
        <dbReference type="Rhea" id="RHEA-COMP:12147"/>
        <dbReference type="Rhea" id="RHEA-COMP:12148"/>
        <dbReference type="ChEBI" id="CHEBI:33019"/>
        <dbReference type="ChEBI" id="CHEBI:46398"/>
        <dbReference type="ChEBI" id="CHEBI:46858"/>
        <dbReference type="ChEBI" id="CHEBI:90602"/>
        <dbReference type="EC" id="2.7.7.59"/>
    </reaction>
</comment>
<dbReference type="Pfam" id="PF01966">
    <property type="entry name" value="HD"/>
    <property type="match status" value="1"/>
</dbReference>
<dbReference type="InterPro" id="IPR010043">
    <property type="entry name" value="UTase/UR"/>
</dbReference>
<accession>A0ABV1M3Y8</accession>
<reference evidence="10" key="1">
    <citation type="submission" date="2024-06" db="EMBL/GenBank/DDBJ databases">
        <title>Genome sequence of Vogesella sp. MAHUQ-64.</title>
        <authorList>
            <person name="Huq M.A."/>
        </authorList>
    </citation>
    <scope>NUCLEOTIDE SEQUENCE</scope>
    <source>
        <strain evidence="10">MAHUQ-64</strain>
    </source>
</reference>
<dbReference type="Proteomes" id="UP001433638">
    <property type="component" value="Unassembled WGS sequence"/>
</dbReference>
<dbReference type="CDD" id="cd04899">
    <property type="entry name" value="ACT_ACR-UUR-like_2"/>
    <property type="match status" value="1"/>
</dbReference>
<dbReference type="EMBL" id="JBEFLD010000004">
    <property type="protein sequence ID" value="MEQ6290893.1"/>
    <property type="molecule type" value="Genomic_DNA"/>
</dbReference>
<dbReference type="EC" id="3.1.4.-" evidence="7"/>
<comment type="caution">
    <text evidence="7">Lacks conserved residue(s) required for the propagation of feature annotation.</text>
</comment>
<comment type="domain">
    <text evidence="7">Has four distinct domains: an N-terminal nucleotidyltransferase (NT) domain responsible for UTase activity, a central HD domain that encodes UR activity, and two C-terminal ACT domains that seem to have a role in glutamine sensing.</text>
</comment>
<proteinExistence type="inferred from homology"/>
<evidence type="ECO:0000256" key="5">
    <source>
        <dbReference type="ARBA" id="ARBA00022842"/>
    </source>
</evidence>
<dbReference type="Pfam" id="PF01842">
    <property type="entry name" value="ACT"/>
    <property type="match status" value="1"/>
</dbReference>
<dbReference type="SUPFAM" id="SSF81301">
    <property type="entry name" value="Nucleotidyltransferase"/>
    <property type="match status" value="1"/>
</dbReference>
<dbReference type="InterPro" id="IPR006674">
    <property type="entry name" value="HD_domain"/>
</dbReference>
<dbReference type="InterPro" id="IPR003607">
    <property type="entry name" value="HD/PDEase_dom"/>
</dbReference>
<dbReference type="CDD" id="cd05401">
    <property type="entry name" value="NT_GlnE_GlnD_like"/>
    <property type="match status" value="1"/>
</dbReference>
<keyword evidence="4 7" id="KW-0378">Hydrolase</keyword>
<comment type="function">
    <text evidence="7">Modifies, by uridylylation and deuridylylation, the PII regulatory proteins (GlnB and homologs), in response to the nitrogen status of the cell that GlnD senses through the glutamine level. Under low glutamine levels, catalyzes the conversion of the PII proteins and UTP to PII-UMP and PPi, while under higher glutamine levels, GlnD hydrolyzes PII-UMP to PII and UMP (deuridylylation). Thus, controls uridylylation state and activity of the PII proteins, and plays an important role in the regulation of nitrogen metabolism.</text>
</comment>
<dbReference type="InterPro" id="IPR002912">
    <property type="entry name" value="ACT_dom"/>
</dbReference>
<evidence type="ECO:0000256" key="2">
    <source>
        <dbReference type="ARBA" id="ARBA00022695"/>
    </source>
</evidence>
<dbReference type="PROSITE" id="PS51671">
    <property type="entry name" value="ACT"/>
    <property type="match status" value="2"/>
</dbReference>
<feature type="domain" description="HD" evidence="9">
    <location>
        <begin position="440"/>
        <end position="556"/>
    </location>
</feature>
<dbReference type="EC" id="2.7.7.59" evidence="7"/>
<protein>
    <recommendedName>
        <fullName evidence="7">Bifunctional uridylyltransferase/uridylyl-removing enzyme</fullName>
        <shortName evidence="7">UTase/UR</shortName>
    </recommendedName>
    <alternativeName>
        <fullName evidence="7">Bifunctional [protein-PII] modification enzyme</fullName>
    </alternativeName>
    <alternativeName>
        <fullName evidence="7">Bifunctional nitrogen sensor protein</fullName>
    </alternativeName>
    <domain>
        <recommendedName>
            <fullName evidence="7">[Protein-PII] uridylyltransferase</fullName>
            <shortName evidence="7">PII uridylyltransferase</shortName>
            <shortName evidence="7">UTase</shortName>
            <ecNumber evidence="7">2.7.7.59</ecNumber>
        </recommendedName>
    </domain>
    <domain>
        <recommendedName>
            <fullName evidence="7">[Protein-PII]-UMP uridylyl-removing enzyme</fullName>
            <shortName evidence="7">UR</shortName>
            <ecNumber evidence="7">3.1.4.-</ecNumber>
        </recommendedName>
    </domain>
</protein>
<organism evidence="10 11">
    <name type="scientific">Vogesella oryzagri</name>
    <dbReference type="NCBI Taxonomy" id="3160864"/>
    <lineage>
        <taxon>Bacteria</taxon>
        <taxon>Pseudomonadati</taxon>
        <taxon>Pseudomonadota</taxon>
        <taxon>Betaproteobacteria</taxon>
        <taxon>Neisseriales</taxon>
        <taxon>Chromobacteriaceae</taxon>
        <taxon>Vogesella</taxon>
    </lineage>
</organism>
<evidence type="ECO:0000256" key="1">
    <source>
        <dbReference type="ARBA" id="ARBA00022679"/>
    </source>
</evidence>
<dbReference type="Pfam" id="PF08335">
    <property type="entry name" value="GlnD_UR_UTase"/>
    <property type="match status" value="1"/>
</dbReference>
<name>A0ABV1M3Y8_9NEIS</name>
<keyword evidence="11" id="KW-1185">Reference proteome</keyword>
<feature type="domain" description="ACT" evidence="8">
    <location>
        <begin position="681"/>
        <end position="761"/>
    </location>
</feature>
<dbReference type="CDD" id="cd00077">
    <property type="entry name" value="HDc"/>
    <property type="match status" value="1"/>
</dbReference>
<evidence type="ECO:0000313" key="10">
    <source>
        <dbReference type="EMBL" id="MEQ6290893.1"/>
    </source>
</evidence>
<dbReference type="InterPro" id="IPR043519">
    <property type="entry name" value="NT_sf"/>
</dbReference>
<dbReference type="CDD" id="cd04900">
    <property type="entry name" value="ACT_UUR-like_1"/>
    <property type="match status" value="1"/>
</dbReference>
<dbReference type="Gene3D" id="3.30.70.260">
    <property type="match status" value="1"/>
</dbReference>
<comment type="cofactor">
    <cofactor evidence="7">
        <name>Mg(2+)</name>
        <dbReference type="ChEBI" id="CHEBI:18420"/>
    </cofactor>
</comment>
<comment type="caution">
    <text evidence="10">The sequence shown here is derived from an EMBL/GenBank/DDBJ whole genome shotgun (WGS) entry which is preliminary data.</text>
</comment>
<dbReference type="RefSeq" id="WP_349586948.1">
    <property type="nucleotide sequence ID" value="NZ_JBEFLD010000004.1"/>
</dbReference>
<dbReference type="SMART" id="SM00471">
    <property type="entry name" value="HDc"/>
    <property type="match status" value="1"/>
</dbReference>